<sequence>MIKTRFAPSPSGLLHLGNVRTALFNVLFASAHQSIFLLRIEDTDQERSGEGYITTLIKDLKWLDLAWQEGVEVGGSYSPYRQSERTQIYQSYFDQLENKKLAYPCFCSPQELKQVRKRQLASGQPPRYPGTCARLNSDEINNRQTKGIKPTLRFRVPDSSIIEFTDLVRGEQRFTAHDIGDFIIRRADSSPAFFFSNAIDDSLMEVTHVLRGEDHLTNTPRQILLLQALQLSIPQYAHIGLIIGHDGAPLSKRHGSRSIAELREEGYLPLALCNYLARLGHHFEDTSFLSLATLASQFKLENLGKAPARFDESQLIHWQREGLIHSNAEALKDWLGNDILAQIPENQYEQFIEAIRPNILFPKDTLRWITAIFDEKLNYKDESLKIITQTDSSFFTQALKAIDSCGLDFKKFITELKNTTETKGKVLFQPLRAALTGELDGPELALLFPLIGVEKIHQRLTQCLNISGK</sequence>
<name>A0A7G1Q8F3_9GAMM</name>
<dbReference type="NCBIfam" id="TIGR00464">
    <property type="entry name" value="gltX_bact"/>
    <property type="match status" value="1"/>
</dbReference>
<dbReference type="InterPro" id="IPR001412">
    <property type="entry name" value="aa-tRNA-synth_I_CS"/>
</dbReference>
<dbReference type="Gene3D" id="1.10.10.350">
    <property type="match status" value="1"/>
</dbReference>
<keyword evidence="4 7" id="KW-0067">ATP-binding</keyword>
<dbReference type="HAMAP" id="MF_00022">
    <property type="entry name" value="Glu_tRNA_synth_type1"/>
    <property type="match status" value="1"/>
</dbReference>
<evidence type="ECO:0000256" key="2">
    <source>
        <dbReference type="ARBA" id="ARBA00022598"/>
    </source>
</evidence>
<feature type="short sequence motif" description="'HIGH' region" evidence="7">
    <location>
        <begin position="8"/>
        <end position="18"/>
    </location>
</feature>
<accession>A0A7G1Q8F3</accession>
<keyword evidence="7" id="KW-0963">Cytoplasm</keyword>
<dbReference type="GO" id="GO:0005829">
    <property type="term" value="C:cytosol"/>
    <property type="evidence" value="ECO:0007669"/>
    <property type="project" value="TreeGrafter"/>
</dbReference>
<evidence type="ECO:0000256" key="3">
    <source>
        <dbReference type="ARBA" id="ARBA00022741"/>
    </source>
</evidence>
<reference evidence="10 11" key="1">
    <citation type="submission" date="2020-03" db="EMBL/GenBank/DDBJ databases">
        <authorList>
            <person name="Picone N."/>
        </authorList>
    </citation>
    <scope>NUCLEOTIDE SEQUENCE [LARGE SCALE GENOMIC DNA]</scope>
    <source>
        <strain evidence="10">NSCAC1</strain>
    </source>
</reference>
<dbReference type="InterPro" id="IPR020751">
    <property type="entry name" value="aa-tRNA-synth_I_codon-bd_sub2"/>
</dbReference>
<comment type="subunit">
    <text evidence="7">Monomer.</text>
</comment>
<dbReference type="AlphaFoldDB" id="A0A7G1Q8F3"/>
<dbReference type="EMBL" id="LR778175">
    <property type="protein sequence ID" value="CAB1275181.1"/>
    <property type="molecule type" value="Genomic_DNA"/>
</dbReference>
<comment type="catalytic activity">
    <reaction evidence="7">
        <text>tRNA(Glu) + L-glutamate + ATP = L-glutamyl-tRNA(Glu) + AMP + diphosphate</text>
        <dbReference type="Rhea" id="RHEA:23540"/>
        <dbReference type="Rhea" id="RHEA-COMP:9663"/>
        <dbReference type="Rhea" id="RHEA-COMP:9680"/>
        <dbReference type="ChEBI" id="CHEBI:29985"/>
        <dbReference type="ChEBI" id="CHEBI:30616"/>
        <dbReference type="ChEBI" id="CHEBI:33019"/>
        <dbReference type="ChEBI" id="CHEBI:78442"/>
        <dbReference type="ChEBI" id="CHEBI:78520"/>
        <dbReference type="ChEBI" id="CHEBI:456215"/>
        <dbReference type="EC" id="6.1.1.17"/>
    </reaction>
</comment>
<feature type="short sequence motif" description="'KMSKS' region" evidence="7">
    <location>
        <begin position="249"/>
        <end position="253"/>
    </location>
</feature>
<dbReference type="EC" id="6.1.1.17" evidence="7"/>
<proteinExistence type="inferred from homology"/>
<gene>
    <name evidence="7 10" type="primary">gltX</name>
    <name evidence="10" type="ORF">NSCAC_0538</name>
</gene>
<dbReference type="GO" id="GO:0000049">
    <property type="term" value="F:tRNA binding"/>
    <property type="evidence" value="ECO:0007669"/>
    <property type="project" value="InterPro"/>
</dbReference>
<feature type="domain" description="Aminoacyl-tRNA synthetase class I anticodon-binding" evidence="9">
    <location>
        <begin position="328"/>
        <end position="463"/>
    </location>
</feature>
<evidence type="ECO:0000256" key="7">
    <source>
        <dbReference type="HAMAP-Rule" id="MF_00022"/>
    </source>
</evidence>
<dbReference type="InterPro" id="IPR049940">
    <property type="entry name" value="GluQ/Sye"/>
</dbReference>
<evidence type="ECO:0000313" key="11">
    <source>
        <dbReference type="Proteomes" id="UP000516072"/>
    </source>
</evidence>
<feature type="binding site" evidence="7">
    <location>
        <position position="252"/>
    </location>
    <ligand>
        <name>ATP</name>
        <dbReference type="ChEBI" id="CHEBI:30616"/>
    </ligand>
</feature>
<dbReference type="RefSeq" id="WP_197744885.1">
    <property type="nucleotide sequence ID" value="NZ_LR778175.1"/>
</dbReference>
<dbReference type="GO" id="GO:0006424">
    <property type="term" value="P:glutamyl-tRNA aminoacylation"/>
    <property type="evidence" value="ECO:0007669"/>
    <property type="project" value="UniProtKB-UniRule"/>
</dbReference>
<dbReference type="Gene3D" id="3.40.50.620">
    <property type="entry name" value="HUPs"/>
    <property type="match status" value="1"/>
</dbReference>
<organism evidence="10 11">
    <name type="scientific">Candidatus Nitrosacidococcus tergens</name>
    <dbReference type="NCBI Taxonomy" id="553981"/>
    <lineage>
        <taxon>Bacteria</taxon>
        <taxon>Pseudomonadati</taxon>
        <taxon>Pseudomonadota</taxon>
        <taxon>Gammaproteobacteria</taxon>
        <taxon>Chromatiales</taxon>
        <taxon>Chromatiaceae</taxon>
        <taxon>Candidatus Nitrosacidococcus</taxon>
    </lineage>
</organism>
<dbReference type="InterPro" id="IPR008925">
    <property type="entry name" value="aa_tRNA-synth_I_cd-bd_sf"/>
</dbReference>
<dbReference type="GO" id="GO:0005524">
    <property type="term" value="F:ATP binding"/>
    <property type="evidence" value="ECO:0007669"/>
    <property type="project" value="UniProtKB-UniRule"/>
</dbReference>
<dbReference type="PANTHER" id="PTHR43311">
    <property type="entry name" value="GLUTAMATE--TRNA LIGASE"/>
    <property type="match status" value="1"/>
</dbReference>
<keyword evidence="11" id="KW-1185">Reference proteome</keyword>
<keyword evidence="2 7" id="KW-0436">Ligase</keyword>
<dbReference type="Pfam" id="PF00749">
    <property type="entry name" value="tRNA-synt_1c"/>
    <property type="match status" value="1"/>
</dbReference>
<comment type="subcellular location">
    <subcellularLocation>
        <location evidence="7">Cytoplasm</location>
    </subcellularLocation>
</comment>
<keyword evidence="5 7" id="KW-0648">Protein biosynthesis</keyword>
<evidence type="ECO:0000259" key="8">
    <source>
        <dbReference type="Pfam" id="PF00749"/>
    </source>
</evidence>
<dbReference type="SUPFAM" id="SSF48163">
    <property type="entry name" value="An anticodon-binding domain of class I aminoacyl-tRNA synthetases"/>
    <property type="match status" value="1"/>
</dbReference>
<dbReference type="Proteomes" id="UP000516072">
    <property type="component" value="Chromosome"/>
</dbReference>
<evidence type="ECO:0000256" key="4">
    <source>
        <dbReference type="ARBA" id="ARBA00022840"/>
    </source>
</evidence>
<evidence type="ECO:0000256" key="6">
    <source>
        <dbReference type="ARBA" id="ARBA00023146"/>
    </source>
</evidence>
<keyword evidence="3 7" id="KW-0547">Nucleotide-binding</keyword>
<evidence type="ECO:0000313" key="10">
    <source>
        <dbReference type="EMBL" id="CAB1275181.1"/>
    </source>
</evidence>
<dbReference type="SUPFAM" id="SSF52374">
    <property type="entry name" value="Nucleotidylyl transferase"/>
    <property type="match status" value="1"/>
</dbReference>
<dbReference type="InterPro" id="IPR020058">
    <property type="entry name" value="Glu/Gln-tRNA-synth_Ib_cat-dom"/>
</dbReference>
<feature type="domain" description="Glutamyl/glutaminyl-tRNA synthetase class Ib catalytic" evidence="8">
    <location>
        <begin position="2"/>
        <end position="315"/>
    </location>
</feature>
<evidence type="ECO:0000256" key="1">
    <source>
        <dbReference type="ARBA" id="ARBA00007894"/>
    </source>
</evidence>
<keyword evidence="6 7" id="KW-0030">Aminoacyl-tRNA synthetase</keyword>
<dbReference type="InterPro" id="IPR045462">
    <property type="entry name" value="aa-tRNA-synth_I_cd-bd"/>
</dbReference>
<dbReference type="PROSITE" id="PS00178">
    <property type="entry name" value="AA_TRNA_LIGASE_I"/>
    <property type="match status" value="1"/>
</dbReference>
<dbReference type="Pfam" id="PF19269">
    <property type="entry name" value="Anticodon_2"/>
    <property type="match status" value="1"/>
</dbReference>
<dbReference type="KEGG" id="ntg:NSCAC_0538"/>
<dbReference type="InterPro" id="IPR004527">
    <property type="entry name" value="Glu-tRNA-ligase_bac/mito"/>
</dbReference>
<comment type="caution">
    <text evidence="7">Lacks conserved residue(s) required for the propagation of feature annotation.</text>
</comment>
<dbReference type="InterPro" id="IPR014729">
    <property type="entry name" value="Rossmann-like_a/b/a_fold"/>
</dbReference>
<dbReference type="InterPro" id="IPR000924">
    <property type="entry name" value="Glu/Gln-tRNA-synth"/>
</dbReference>
<dbReference type="GO" id="GO:0004818">
    <property type="term" value="F:glutamate-tRNA ligase activity"/>
    <property type="evidence" value="ECO:0007669"/>
    <property type="project" value="UniProtKB-UniRule"/>
</dbReference>
<comment type="function">
    <text evidence="7">Catalyzes the attachment of glutamate to tRNA(Glu) in a two-step reaction: glutamate is first activated by ATP to form Glu-AMP and then transferred to the acceptor end of tRNA(Glu).</text>
</comment>
<evidence type="ECO:0000256" key="5">
    <source>
        <dbReference type="ARBA" id="ARBA00022917"/>
    </source>
</evidence>
<dbReference type="PANTHER" id="PTHR43311:SF2">
    <property type="entry name" value="GLUTAMATE--TRNA LIGASE, MITOCHONDRIAL-RELATED"/>
    <property type="match status" value="1"/>
</dbReference>
<dbReference type="PRINTS" id="PR00987">
    <property type="entry name" value="TRNASYNTHGLU"/>
</dbReference>
<evidence type="ECO:0000259" key="9">
    <source>
        <dbReference type="Pfam" id="PF19269"/>
    </source>
</evidence>
<protein>
    <recommendedName>
        <fullName evidence="7">Glutamate--tRNA ligase</fullName>
        <ecNumber evidence="7">6.1.1.17</ecNumber>
    </recommendedName>
    <alternativeName>
        <fullName evidence="7">Glutamyl-tRNA synthetase</fullName>
        <shortName evidence="7">GluRS</shortName>
    </alternativeName>
</protein>
<comment type="similarity">
    <text evidence="1 7">Belongs to the class-I aminoacyl-tRNA synthetase family. Glutamate--tRNA ligase type 1 subfamily.</text>
</comment>